<evidence type="ECO:0000256" key="2">
    <source>
        <dbReference type="SAM" id="Phobius"/>
    </source>
</evidence>
<dbReference type="Proteomes" id="UP000033054">
    <property type="component" value="Chromosome"/>
</dbReference>
<keyword evidence="2" id="KW-0812">Transmembrane</keyword>
<feature type="transmembrane region" description="Helical" evidence="2">
    <location>
        <begin position="63"/>
        <end position="82"/>
    </location>
</feature>
<dbReference type="OrthoDB" id="909787at2"/>
<name>A0A0E3V9R0_9BACT</name>
<dbReference type="HOGENOM" id="CLU_017192_0_0_10"/>
<dbReference type="Pfam" id="PF24677">
    <property type="entry name" value="DUF7657"/>
    <property type="match status" value="1"/>
</dbReference>
<reference evidence="5 6" key="1">
    <citation type="journal article" date="2014" name="Curr. Microbiol.">
        <title>Spirosoma radiotolerans sp. nov., a gamma-radiation-resistant bacterium isolated from gamma ray-irradiated soil.</title>
        <authorList>
            <person name="Lee J.J."/>
            <person name="Srinivasan S."/>
            <person name="Lim S."/>
            <person name="Joe M."/>
            <person name="Im S."/>
            <person name="Bae S.I."/>
            <person name="Park K.R."/>
            <person name="Han J.H."/>
            <person name="Park S.H."/>
            <person name="Joo B.M."/>
            <person name="Park S.J."/>
            <person name="Kim M.K."/>
        </authorList>
    </citation>
    <scope>NUCLEOTIDE SEQUENCE [LARGE SCALE GENOMIC DNA]</scope>
    <source>
        <strain evidence="5 6">DG5A</strain>
    </source>
</reference>
<feature type="region of interest" description="Disordered" evidence="1">
    <location>
        <begin position="1"/>
        <end position="42"/>
    </location>
</feature>
<keyword evidence="2" id="KW-0472">Membrane</keyword>
<dbReference type="RefSeq" id="WP_046578128.1">
    <property type="nucleotide sequence ID" value="NZ_CP010429.1"/>
</dbReference>
<evidence type="ECO:0000313" key="5">
    <source>
        <dbReference type="EMBL" id="AKD57882.1"/>
    </source>
</evidence>
<keyword evidence="2" id="KW-1133">Transmembrane helix</keyword>
<dbReference type="EMBL" id="CP010429">
    <property type="protein sequence ID" value="AKD57882.1"/>
    <property type="molecule type" value="Genomic_DNA"/>
</dbReference>
<evidence type="ECO:0000313" key="6">
    <source>
        <dbReference type="Proteomes" id="UP000033054"/>
    </source>
</evidence>
<dbReference type="PATRIC" id="fig|1379870.5.peg.5670"/>
<evidence type="ECO:0000259" key="3">
    <source>
        <dbReference type="Pfam" id="PF24672"/>
    </source>
</evidence>
<feature type="transmembrane region" description="Helical" evidence="2">
    <location>
        <begin position="225"/>
        <end position="242"/>
    </location>
</feature>
<feature type="domain" description="DUF7657" evidence="4">
    <location>
        <begin position="62"/>
        <end position="460"/>
    </location>
</feature>
<evidence type="ECO:0008006" key="7">
    <source>
        <dbReference type="Google" id="ProtNLM"/>
    </source>
</evidence>
<feature type="transmembrane region" description="Helical" evidence="2">
    <location>
        <begin position="504"/>
        <end position="521"/>
    </location>
</feature>
<feature type="transmembrane region" description="Helical" evidence="2">
    <location>
        <begin position="274"/>
        <end position="291"/>
    </location>
</feature>
<feature type="transmembrane region" description="Helical" evidence="2">
    <location>
        <begin position="303"/>
        <end position="322"/>
    </location>
</feature>
<organism evidence="5 6">
    <name type="scientific">Spirosoma radiotolerans</name>
    <dbReference type="NCBI Taxonomy" id="1379870"/>
    <lineage>
        <taxon>Bacteria</taxon>
        <taxon>Pseudomonadati</taxon>
        <taxon>Bacteroidota</taxon>
        <taxon>Cytophagia</taxon>
        <taxon>Cytophagales</taxon>
        <taxon>Cytophagaceae</taxon>
        <taxon>Spirosoma</taxon>
    </lineage>
</organism>
<evidence type="ECO:0000259" key="4">
    <source>
        <dbReference type="Pfam" id="PF24677"/>
    </source>
</evidence>
<keyword evidence="6" id="KW-1185">Reference proteome</keyword>
<dbReference type="STRING" id="1379870.SD10_26245"/>
<gene>
    <name evidence="5" type="ORF">SD10_26245</name>
</gene>
<feature type="transmembrane region" description="Helical" evidence="2">
    <location>
        <begin position="378"/>
        <end position="397"/>
    </location>
</feature>
<feature type="transmembrane region" description="Helical" evidence="2">
    <location>
        <begin position="442"/>
        <end position="460"/>
    </location>
</feature>
<feature type="transmembrane region" description="Helical" evidence="2">
    <location>
        <begin position="175"/>
        <end position="195"/>
    </location>
</feature>
<sequence length="700" mass="79227">MSKKRKGPPATAPSGPVIKQAKPETRIDPYQPVKAPKPAVSQSEVMPDERPFELIRFDRRVKWFLGICVGLFILLTLAKINYSSIGMWNTVIPDGSDARRGIISGTPKPIRMDEWAILAPFMLSQANQGFPLENPAIGGEKVALVGYFPINHFVSFFRPDYWGFFLFDVEHGFAWRWNFILCFGLISVMLAFMLLTRNQFWLSVLGAFWLVFSPGLAWWSFFLLTSIYAGFGMLVASAYMFFSTKTRTILIAGVLFFWCFSMFALTLYPPYQVPLGYLLLFLLVGYTWRHYDKQLLLSKVGMKLGVFALAFALMGVVFYTYYMDAKSTIDVMSNTVYPGKRSETGGTGFIANWFSEYFAGWLLNDQVFPKSWLNICESSHFITFTPVITVCTLIYFVRTRKVDPLLAIILGYVLILLIWIEVGFPEFLAKATLLDVSPTRRTQIPFGIGNVVLAVLYLSYIHAKKITLTGSVAALLSAGVVAFMIYAAWLNLNDADGIYKSHQLFLPTLFFIGLNFLLLPISTFRYKEVVIAGAIVLFTLPNLKINPVGKGMVPITQNALYQKVREIHLQDPKARWVVLGSQYLTYLVTATGVNQLSGVKNQPDFKTMHVLDPTAKRDSAYNRYAHAVYGSYIDPAHPDTVIIQNGYEDGYQVALDPCSPKLRKLNVRYIMFDRTPQPVEIRCMKQVAKMGNIEIYRTND</sequence>
<feature type="domain" description="DUF7654" evidence="3">
    <location>
        <begin position="554"/>
        <end position="699"/>
    </location>
</feature>
<dbReference type="KEGG" id="srd:SD10_26245"/>
<dbReference type="Pfam" id="PF24672">
    <property type="entry name" value="DUF7654"/>
    <property type="match status" value="1"/>
</dbReference>
<accession>A0A0E3V9R0</accession>
<feature type="transmembrane region" description="Helical" evidence="2">
    <location>
        <begin position="404"/>
        <end position="422"/>
    </location>
</feature>
<dbReference type="InterPro" id="IPR056074">
    <property type="entry name" value="DUF7657"/>
</dbReference>
<dbReference type="InterPro" id="IPR056071">
    <property type="entry name" value="DUF7654"/>
</dbReference>
<protein>
    <recommendedName>
        <fullName evidence="7">Glycosyltransferase RgtA/B/C/D-like domain-containing protein</fullName>
    </recommendedName>
</protein>
<dbReference type="AlphaFoldDB" id="A0A0E3V9R0"/>
<feature type="transmembrane region" description="Helical" evidence="2">
    <location>
        <begin position="249"/>
        <end position="268"/>
    </location>
</feature>
<proteinExistence type="predicted"/>
<evidence type="ECO:0000256" key="1">
    <source>
        <dbReference type="SAM" id="MobiDB-lite"/>
    </source>
</evidence>
<feature type="transmembrane region" description="Helical" evidence="2">
    <location>
        <begin position="200"/>
        <end position="219"/>
    </location>
</feature>
<feature type="transmembrane region" description="Helical" evidence="2">
    <location>
        <begin position="472"/>
        <end position="492"/>
    </location>
</feature>